<comment type="caution">
    <text evidence="1">The sequence shown here is derived from an EMBL/GenBank/DDBJ whole genome shotgun (WGS) entry which is preliminary data.</text>
</comment>
<dbReference type="AlphaFoldDB" id="A0A0M2NSM6"/>
<organism evidence="1 2">
    <name type="scientific">Staphylococcus cohnii subsp. cohnii</name>
    <dbReference type="NCBI Taxonomy" id="74704"/>
    <lineage>
        <taxon>Bacteria</taxon>
        <taxon>Bacillati</taxon>
        <taxon>Bacillota</taxon>
        <taxon>Bacilli</taxon>
        <taxon>Bacillales</taxon>
        <taxon>Staphylococcaceae</taxon>
        <taxon>Staphylococcus</taxon>
        <taxon>Staphylococcus cohnii species complex</taxon>
    </lineage>
</organism>
<name>A0A0M2NSM6_STACC</name>
<dbReference type="Proteomes" id="UP000034455">
    <property type="component" value="Unassembled WGS sequence"/>
</dbReference>
<evidence type="ECO:0000313" key="1">
    <source>
        <dbReference type="EMBL" id="KKI62726.1"/>
    </source>
</evidence>
<dbReference type="RefSeq" id="WP_019467711.1">
    <property type="nucleotide sequence ID" value="NZ_LAKJ01000035.1"/>
</dbReference>
<dbReference type="PATRIC" id="fig|74704.6.peg.2024"/>
<proteinExistence type="predicted"/>
<sequence>MEHKNHGSTLHNHGTHNHANMKNEINVLVNYEGNLLTIDLKDQNGSAPELEVSHEKILHLAIASSDLEQYYHLHPVDKGDGVFQLEISLKEDLYKVFVDISPINLGYQIKPIDLHVGHAHQQGQVDLQPDTSFQKTIDNITVELQIDSLVVNKPTTLTYQISGGKPEPYLGALGHVVIIDRDIEQFIHVHPVSDDKTVFHTQFNEPGMYKVWGEFKFGEDVHVFPFVIQVK</sequence>
<protein>
    <submittedName>
        <fullName evidence="1">Secreted protein</fullName>
    </submittedName>
</protein>
<dbReference type="EMBL" id="LAKJ01000035">
    <property type="protein sequence ID" value="KKI62726.1"/>
    <property type="molecule type" value="Genomic_DNA"/>
</dbReference>
<gene>
    <name evidence="1" type="ORF">UF66_1968</name>
</gene>
<accession>A0A0M2NSM6</accession>
<reference evidence="1 2" key="1">
    <citation type="submission" date="2015-03" db="EMBL/GenBank/DDBJ databases">
        <title>Genome Assembly of Staphylococcus cohnii subsp. cohnii strain G22B2.</title>
        <authorList>
            <person name="Nair G."/>
            <person name="Kaur G."/>
            <person name="Khatri I."/>
            <person name="Singh N.K."/>
            <person name="Sathyabama S."/>
            <person name="Maurya S.K."/>
            <person name="Subramanian S."/>
            <person name="Agrewala J.N."/>
            <person name="Mayilraj S."/>
        </authorList>
    </citation>
    <scope>NUCLEOTIDE SEQUENCE [LARGE SCALE GENOMIC DNA]</scope>
    <source>
        <strain evidence="1 2">G22B2</strain>
    </source>
</reference>
<evidence type="ECO:0000313" key="2">
    <source>
        <dbReference type="Proteomes" id="UP000034455"/>
    </source>
</evidence>